<protein>
    <submittedName>
        <fullName evidence="1">Uncharacterized protein</fullName>
    </submittedName>
</protein>
<organism evidence="1 2">
    <name type="scientific">Ixodes persulcatus</name>
    <name type="common">Taiga tick</name>
    <dbReference type="NCBI Taxonomy" id="34615"/>
    <lineage>
        <taxon>Eukaryota</taxon>
        <taxon>Metazoa</taxon>
        <taxon>Ecdysozoa</taxon>
        <taxon>Arthropoda</taxon>
        <taxon>Chelicerata</taxon>
        <taxon>Arachnida</taxon>
        <taxon>Acari</taxon>
        <taxon>Parasitiformes</taxon>
        <taxon>Ixodida</taxon>
        <taxon>Ixodoidea</taxon>
        <taxon>Ixodidae</taxon>
        <taxon>Ixodinae</taxon>
        <taxon>Ixodes</taxon>
    </lineage>
</organism>
<gene>
    <name evidence="1" type="ORF">HPB47_007732</name>
</gene>
<accession>A0AC60P6L3</accession>
<dbReference type="Proteomes" id="UP000805193">
    <property type="component" value="Unassembled WGS sequence"/>
</dbReference>
<reference evidence="1 2" key="1">
    <citation type="journal article" date="2020" name="Cell">
        <title>Large-Scale Comparative Analyses of Tick Genomes Elucidate Their Genetic Diversity and Vector Capacities.</title>
        <authorList>
            <consortium name="Tick Genome and Microbiome Consortium (TIGMIC)"/>
            <person name="Jia N."/>
            <person name="Wang J."/>
            <person name="Shi W."/>
            <person name="Du L."/>
            <person name="Sun Y."/>
            <person name="Zhan W."/>
            <person name="Jiang J.F."/>
            <person name="Wang Q."/>
            <person name="Zhang B."/>
            <person name="Ji P."/>
            <person name="Bell-Sakyi L."/>
            <person name="Cui X.M."/>
            <person name="Yuan T.T."/>
            <person name="Jiang B.G."/>
            <person name="Yang W.F."/>
            <person name="Lam T.T."/>
            <person name="Chang Q.C."/>
            <person name="Ding S.J."/>
            <person name="Wang X.J."/>
            <person name="Zhu J.G."/>
            <person name="Ruan X.D."/>
            <person name="Zhao L."/>
            <person name="Wei J.T."/>
            <person name="Ye R.Z."/>
            <person name="Que T.C."/>
            <person name="Du C.H."/>
            <person name="Zhou Y.H."/>
            <person name="Cheng J.X."/>
            <person name="Dai P.F."/>
            <person name="Guo W.B."/>
            <person name="Han X.H."/>
            <person name="Huang E.J."/>
            <person name="Li L.F."/>
            <person name="Wei W."/>
            <person name="Gao Y.C."/>
            <person name="Liu J.Z."/>
            <person name="Shao H.Z."/>
            <person name="Wang X."/>
            <person name="Wang C.C."/>
            <person name="Yang T.C."/>
            <person name="Huo Q.B."/>
            <person name="Li W."/>
            <person name="Chen H.Y."/>
            <person name="Chen S.E."/>
            <person name="Zhou L.G."/>
            <person name="Ni X.B."/>
            <person name="Tian J.H."/>
            <person name="Sheng Y."/>
            <person name="Liu T."/>
            <person name="Pan Y.S."/>
            <person name="Xia L.Y."/>
            <person name="Li J."/>
            <person name="Zhao F."/>
            <person name="Cao W.C."/>
        </authorList>
    </citation>
    <scope>NUCLEOTIDE SEQUENCE [LARGE SCALE GENOMIC DNA]</scope>
    <source>
        <strain evidence="1">Iper-2018</strain>
    </source>
</reference>
<dbReference type="EMBL" id="JABSTQ010011111">
    <property type="protein sequence ID" value="KAG0415093.1"/>
    <property type="molecule type" value="Genomic_DNA"/>
</dbReference>
<proteinExistence type="predicted"/>
<comment type="caution">
    <text evidence="1">The sequence shown here is derived from an EMBL/GenBank/DDBJ whole genome shotgun (WGS) entry which is preliminary data.</text>
</comment>
<sequence length="228" mass="25025">MCAFPLAQRQCPPGPSREVVQFAWPWPSAAPLAVGSAPSEKARVREAAMAAKWCLLLCACWAWVSGQELRCPEPCRCAALSVDCSERGLRAVPDGLPRDARRLDLESNNLTVIDNHNFQGMHKLRILVKMADNSQSESSILQVKRRLWNAVLWEHSVILDSVVSPLSAQRLEDLSPRPRRGAPVKAGVWRVASPRTPSPAGGACTLGARCLAARANLEWKQDLSLLPH</sequence>
<keyword evidence="2" id="KW-1185">Reference proteome</keyword>
<name>A0AC60P6L3_IXOPE</name>
<evidence type="ECO:0000313" key="1">
    <source>
        <dbReference type="EMBL" id="KAG0415093.1"/>
    </source>
</evidence>
<evidence type="ECO:0000313" key="2">
    <source>
        <dbReference type="Proteomes" id="UP000805193"/>
    </source>
</evidence>